<evidence type="ECO:0000313" key="2">
    <source>
        <dbReference type="Proteomes" id="UP001060085"/>
    </source>
</evidence>
<protein>
    <submittedName>
        <fullName evidence="1">Uncharacterized protein</fullName>
    </submittedName>
</protein>
<dbReference type="Proteomes" id="UP001060085">
    <property type="component" value="Linkage Group LG05"/>
</dbReference>
<name>A0ACC0AMJ3_CATRO</name>
<accession>A0ACC0AMJ3</accession>
<sequence length="589" mass="66591">MRAAGRRRANDSLASDRRHPPPTPKATLATPGDPWQFVSSGRDSDASFASSRPSNSSIGLNPRSSTVPITDKSYQHSAIRTINGYLASHSLPFSLKAPLPSAKDITETLKFVLARLGFSGQKLDDDLQLLLKSLHCPVKLNKSALRAPGTPHSWPNLLGVIHWLVQLNMYNDHLMNVSQNKTSLEQTDMFQYTMNSYLYFIRGDDESVDALDQEYMKKLTNGKEEMIQILKGLEGNVKELEGQLEGLKSGPTEREVLEKEKNMLEEDVKKFHSMIEQLDGHLVTVQKVLEEKERELETKITETKRVKEENEELRRRIEEQGINARDAERMKKELMAVDRDIMEAEVARNGWEEKVWDLDSEIGHKLKELEELIIECNQAIRRLKLGNEYRYQLNGKGSTPSEVLGIDYKTTIKPALASFEESLKKGSMEKLEELITLRQSSAENASKIESKRNRLASLNSRIDEVEAQLIHIRKETQEYAGRCATEAREMVEAIEAEACNLENIEREAAEFLQASKAKWHEVTAQTEEEVKLCSGEMFALIDSVSKYKEYMASKITQMKNELIETASNIADIHRGALQAHSGLFAGANS</sequence>
<comment type="caution">
    <text evidence="1">The sequence shown here is derived from an EMBL/GenBank/DDBJ whole genome shotgun (WGS) entry which is preliminary data.</text>
</comment>
<proteinExistence type="predicted"/>
<evidence type="ECO:0000313" key="1">
    <source>
        <dbReference type="EMBL" id="KAI5661490.1"/>
    </source>
</evidence>
<reference evidence="2" key="1">
    <citation type="journal article" date="2023" name="Nat. Plants">
        <title>Single-cell RNA sequencing provides a high-resolution roadmap for understanding the multicellular compartmentation of specialized metabolism.</title>
        <authorList>
            <person name="Sun S."/>
            <person name="Shen X."/>
            <person name="Li Y."/>
            <person name="Li Y."/>
            <person name="Wang S."/>
            <person name="Li R."/>
            <person name="Zhang H."/>
            <person name="Shen G."/>
            <person name="Guo B."/>
            <person name="Wei J."/>
            <person name="Xu J."/>
            <person name="St-Pierre B."/>
            <person name="Chen S."/>
            <person name="Sun C."/>
        </authorList>
    </citation>
    <scope>NUCLEOTIDE SEQUENCE [LARGE SCALE GENOMIC DNA]</scope>
</reference>
<dbReference type="EMBL" id="CM044705">
    <property type="protein sequence ID" value="KAI5661490.1"/>
    <property type="molecule type" value="Genomic_DNA"/>
</dbReference>
<gene>
    <name evidence="1" type="ORF">M9H77_20813</name>
</gene>
<keyword evidence="2" id="KW-1185">Reference proteome</keyword>
<organism evidence="1 2">
    <name type="scientific">Catharanthus roseus</name>
    <name type="common">Madagascar periwinkle</name>
    <name type="synonym">Vinca rosea</name>
    <dbReference type="NCBI Taxonomy" id="4058"/>
    <lineage>
        <taxon>Eukaryota</taxon>
        <taxon>Viridiplantae</taxon>
        <taxon>Streptophyta</taxon>
        <taxon>Embryophyta</taxon>
        <taxon>Tracheophyta</taxon>
        <taxon>Spermatophyta</taxon>
        <taxon>Magnoliopsida</taxon>
        <taxon>eudicotyledons</taxon>
        <taxon>Gunneridae</taxon>
        <taxon>Pentapetalae</taxon>
        <taxon>asterids</taxon>
        <taxon>lamiids</taxon>
        <taxon>Gentianales</taxon>
        <taxon>Apocynaceae</taxon>
        <taxon>Rauvolfioideae</taxon>
        <taxon>Vinceae</taxon>
        <taxon>Catharanthinae</taxon>
        <taxon>Catharanthus</taxon>
    </lineage>
</organism>